<evidence type="ECO:0000313" key="1">
    <source>
        <dbReference type="EMBL" id="KKM83739.1"/>
    </source>
</evidence>
<proteinExistence type="predicted"/>
<comment type="caution">
    <text evidence="1">The sequence shown here is derived from an EMBL/GenBank/DDBJ whole genome shotgun (WGS) entry which is preliminary data.</text>
</comment>
<name>A0A0F9KNM3_9ZZZZ</name>
<sequence>MTYVVVVTIASRVRVYGQWYMREDAEDWAEKGCIGLSYEIVQLEMVP</sequence>
<dbReference type="EMBL" id="LAZR01007670">
    <property type="protein sequence ID" value="KKM83739.1"/>
    <property type="molecule type" value="Genomic_DNA"/>
</dbReference>
<organism evidence="1">
    <name type="scientific">marine sediment metagenome</name>
    <dbReference type="NCBI Taxonomy" id="412755"/>
    <lineage>
        <taxon>unclassified sequences</taxon>
        <taxon>metagenomes</taxon>
        <taxon>ecological metagenomes</taxon>
    </lineage>
</organism>
<reference evidence="1" key="1">
    <citation type="journal article" date="2015" name="Nature">
        <title>Complex archaea that bridge the gap between prokaryotes and eukaryotes.</title>
        <authorList>
            <person name="Spang A."/>
            <person name="Saw J.H."/>
            <person name="Jorgensen S.L."/>
            <person name="Zaremba-Niedzwiedzka K."/>
            <person name="Martijn J."/>
            <person name="Lind A.E."/>
            <person name="van Eijk R."/>
            <person name="Schleper C."/>
            <person name="Guy L."/>
            <person name="Ettema T.J."/>
        </authorList>
    </citation>
    <scope>NUCLEOTIDE SEQUENCE</scope>
</reference>
<gene>
    <name evidence="1" type="ORF">LCGC14_1306390</name>
</gene>
<dbReference type="AlphaFoldDB" id="A0A0F9KNM3"/>
<protein>
    <submittedName>
        <fullName evidence="1">Uncharacterized protein</fullName>
    </submittedName>
</protein>
<accession>A0A0F9KNM3</accession>